<evidence type="ECO:0000259" key="8">
    <source>
        <dbReference type="Pfam" id="PF13359"/>
    </source>
</evidence>
<dbReference type="GO" id="GO:0004518">
    <property type="term" value="F:nuclease activity"/>
    <property type="evidence" value="ECO:0007669"/>
    <property type="project" value="UniProtKB-KW"/>
</dbReference>
<comment type="subcellular location">
    <subcellularLocation>
        <location evidence="2">Nucleus</location>
    </subcellularLocation>
</comment>
<keyword evidence="4" id="KW-0540">Nuclease</keyword>
<dbReference type="PANTHER" id="PTHR22930:SF85">
    <property type="entry name" value="GH03217P-RELATED"/>
    <property type="match status" value="1"/>
</dbReference>
<dbReference type="GO" id="GO:0016787">
    <property type="term" value="F:hydrolase activity"/>
    <property type="evidence" value="ECO:0007669"/>
    <property type="project" value="UniProtKB-KW"/>
</dbReference>
<organism evidence="9 10">
    <name type="scientific">Lasius platythorax</name>
    <dbReference type="NCBI Taxonomy" id="488582"/>
    <lineage>
        <taxon>Eukaryota</taxon>
        <taxon>Metazoa</taxon>
        <taxon>Ecdysozoa</taxon>
        <taxon>Arthropoda</taxon>
        <taxon>Hexapoda</taxon>
        <taxon>Insecta</taxon>
        <taxon>Pterygota</taxon>
        <taxon>Neoptera</taxon>
        <taxon>Endopterygota</taxon>
        <taxon>Hymenoptera</taxon>
        <taxon>Apocrita</taxon>
        <taxon>Aculeata</taxon>
        <taxon>Formicoidea</taxon>
        <taxon>Formicidae</taxon>
        <taxon>Formicinae</taxon>
        <taxon>Lasius</taxon>
        <taxon>Lasius</taxon>
    </lineage>
</organism>
<evidence type="ECO:0000256" key="2">
    <source>
        <dbReference type="ARBA" id="ARBA00004123"/>
    </source>
</evidence>
<comment type="similarity">
    <text evidence="3">Belongs to the HARBI1 family.</text>
</comment>
<evidence type="ECO:0000256" key="3">
    <source>
        <dbReference type="ARBA" id="ARBA00006958"/>
    </source>
</evidence>
<feature type="domain" description="DDE Tnp4" evidence="8">
    <location>
        <begin position="108"/>
        <end position="263"/>
    </location>
</feature>
<evidence type="ECO:0000256" key="5">
    <source>
        <dbReference type="ARBA" id="ARBA00022723"/>
    </source>
</evidence>
<dbReference type="AlphaFoldDB" id="A0AAV2PAX0"/>
<dbReference type="GO" id="GO:0046872">
    <property type="term" value="F:metal ion binding"/>
    <property type="evidence" value="ECO:0007669"/>
    <property type="project" value="UniProtKB-KW"/>
</dbReference>
<accession>A0AAV2PAX0</accession>
<comment type="cofactor">
    <cofactor evidence="1">
        <name>a divalent metal cation</name>
        <dbReference type="ChEBI" id="CHEBI:60240"/>
    </cofactor>
</comment>
<keyword evidence="6" id="KW-0378">Hydrolase</keyword>
<protein>
    <recommendedName>
        <fullName evidence="8">DDE Tnp4 domain-containing protein</fullName>
    </recommendedName>
</protein>
<name>A0AAV2PAX0_9HYME</name>
<evidence type="ECO:0000313" key="9">
    <source>
        <dbReference type="EMBL" id="CAL1688729.1"/>
    </source>
</evidence>
<dbReference type="Pfam" id="PF13359">
    <property type="entry name" value="DDE_Tnp_4"/>
    <property type="match status" value="1"/>
</dbReference>
<evidence type="ECO:0000256" key="4">
    <source>
        <dbReference type="ARBA" id="ARBA00022722"/>
    </source>
</evidence>
<dbReference type="InterPro" id="IPR045249">
    <property type="entry name" value="HARBI1-like"/>
</dbReference>
<dbReference type="PANTHER" id="PTHR22930">
    <property type="match status" value="1"/>
</dbReference>
<dbReference type="GO" id="GO:0005634">
    <property type="term" value="C:nucleus"/>
    <property type="evidence" value="ECO:0007669"/>
    <property type="project" value="UniProtKB-SubCell"/>
</dbReference>
<reference evidence="9" key="1">
    <citation type="submission" date="2024-04" db="EMBL/GenBank/DDBJ databases">
        <authorList>
            <consortium name="Molecular Ecology Group"/>
        </authorList>
    </citation>
    <scope>NUCLEOTIDE SEQUENCE</scope>
</reference>
<evidence type="ECO:0000256" key="1">
    <source>
        <dbReference type="ARBA" id="ARBA00001968"/>
    </source>
</evidence>
<dbReference type="Proteomes" id="UP001497644">
    <property type="component" value="Chromosome 9"/>
</dbReference>
<dbReference type="InterPro" id="IPR027806">
    <property type="entry name" value="HARBI1_dom"/>
</dbReference>
<evidence type="ECO:0000313" key="10">
    <source>
        <dbReference type="Proteomes" id="UP001497644"/>
    </source>
</evidence>
<evidence type="ECO:0000256" key="6">
    <source>
        <dbReference type="ARBA" id="ARBA00022801"/>
    </source>
</evidence>
<keyword evidence="10" id="KW-1185">Reference proteome</keyword>
<sequence>MTPNCFYLLENKLGPMLVNPNSTGRPRVPPRVQLLAVLWLLVTPDSYRSIGLQFNLAKSSLNHCMRRVIQVLGNISSDIIKWPSVTRMSTVTEKFKQIAGLEHVLGAIDGSYIEIPAPSIDAHCYLTRKCRYAVILQAVCDAELRFTDCYAGYPGSVGDLRVFRNSDLWYNVNINRHSFFPNQEFIIGDKAYPILGWCLTSYRDNGHLTQIENNFNYILSQTRQTIERAFALLKGRFRRLKYLDMSRVDLIPATILACCVLHNICLSDINDEVEDYIVEGNRENEQNRENNEECEEIGNCDNEGIIKRNYLATISFQKR</sequence>
<evidence type="ECO:0000256" key="7">
    <source>
        <dbReference type="ARBA" id="ARBA00023242"/>
    </source>
</evidence>
<keyword evidence="7" id="KW-0539">Nucleus</keyword>
<proteinExistence type="inferred from homology"/>
<keyword evidence="5" id="KW-0479">Metal-binding</keyword>
<dbReference type="EMBL" id="OZ034832">
    <property type="protein sequence ID" value="CAL1688729.1"/>
    <property type="molecule type" value="Genomic_DNA"/>
</dbReference>
<gene>
    <name evidence="9" type="ORF">LPLAT_LOCUS13789</name>
</gene>